<protein>
    <submittedName>
        <fullName evidence="1">Uncharacterized protein</fullName>
    </submittedName>
</protein>
<dbReference type="AlphaFoldDB" id="A0A077N7Y4"/>
<accession>A0A077N7Y4</accession>
<sequence>MVPLVYHVSRFVDFGQDAYSMLIKHLPFLGKANASCGSVNKPGSQAFFQPGNALPSSRPRYPEFLGSHCETVGISDSYKH</sequence>
<proteinExistence type="predicted"/>
<dbReference type="Proteomes" id="UP000028511">
    <property type="component" value="Unassembled WGS sequence"/>
</dbReference>
<dbReference type="HOGENOM" id="CLU_2588903_0_0_6"/>
<comment type="caution">
    <text evidence="1">The sequence shown here is derived from an EMBL/GenBank/DDBJ whole genome shotgun (WGS) entry which is preliminary data.</text>
</comment>
<organism evidence="1">
    <name type="scientific">Xenorhabdus bovienii str. puntauvense</name>
    <dbReference type="NCBI Taxonomy" id="1398201"/>
    <lineage>
        <taxon>Bacteria</taxon>
        <taxon>Pseudomonadati</taxon>
        <taxon>Pseudomonadota</taxon>
        <taxon>Gammaproteobacteria</taxon>
        <taxon>Enterobacterales</taxon>
        <taxon>Morganellaceae</taxon>
        <taxon>Xenorhabdus</taxon>
    </lineage>
</organism>
<reference evidence="1" key="1">
    <citation type="submission" date="2013-07" db="EMBL/GenBank/DDBJ databases">
        <title>Sub-species coevolution in mutualistic symbiosis.</title>
        <authorList>
            <person name="Murfin K."/>
            <person name="Klassen J."/>
            <person name="Lee M."/>
            <person name="Forst S."/>
            <person name="Stock P."/>
            <person name="Goodrich-Blair H."/>
        </authorList>
    </citation>
    <scope>NUCLEOTIDE SEQUENCE [LARGE SCALE GENOMIC DNA]</scope>
    <source>
        <strain evidence="1">Puntauvense</strain>
    </source>
</reference>
<dbReference type="EMBL" id="CBSW010000222">
    <property type="protein sequence ID" value="CDG98331.1"/>
    <property type="molecule type" value="Genomic_DNA"/>
</dbReference>
<evidence type="ECO:0000313" key="1">
    <source>
        <dbReference type="EMBL" id="CDG98331.1"/>
    </source>
</evidence>
<gene>
    <name evidence="1" type="ORF">XBP1_2990115</name>
</gene>
<name>A0A077N7Y4_XENBV</name>